<evidence type="ECO:0000256" key="3">
    <source>
        <dbReference type="ARBA" id="ARBA00022679"/>
    </source>
</evidence>
<evidence type="ECO:0000256" key="5">
    <source>
        <dbReference type="ARBA" id="ARBA00022777"/>
    </source>
</evidence>
<dbReference type="InterPro" id="IPR011009">
    <property type="entry name" value="Kinase-like_dom_sf"/>
</dbReference>
<gene>
    <name evidence="8" type="ORF">GOODEAATRI_028432</name>
</gene>
<keyword evidence="3" id="KW-0808">Transferase</keyword>
<proteinExistence type="inferred from homology"/>
<keyword evidence="9" id="KW-1185">Reference proteome</keyword>
<evidence type="ECO:0000259" key="7">
    <source>
        <dbReference type="PROSITE" id="PS50011"/>
    </source>
</evidence>
<dbReference type="InterPro" id="IPR000719">
    <property type="entry name" value="Prot_kinase_dom"/>
</dbReference>
<keyword evidence="6" id="KW-0067">ATP-binding</keyword>
<evidence type="ECO:0000256" key="1">
    <source>
        <dbReference type="ARBA" id="ARBA00006692"/>
    </source>
</evidence>
<comment type="caution">
    <text evidence="8">The sequence shown here is derived from an EMBL/GenBank/DDBJ whole genome shotgun (WGS) entry which is preliminary data.</text>
</comment>
<dbReference type="PANTHER" id="PTHR24349">
    <property type="entry name" value="SERINE/THREONINE-PROTEIN KINASE"/>
    <property type="match status" value="1"/>
</dbReference>
<evidence type="ECO:0000256" key="2">
    <source>
        <dbReference type="ARBA" id="ARBA00022527"/>
    </source>
</evidence>
<feature type="non-terminal residue" evidence="8">
    <location>
        <position position="1"/>
    </location>
</feature>
<dbReference type="Proteomes" id="UP001476798">
    <property type="component" value="Unassembled WGS sequence"/>
</dbReference>
<dbReference type="Gene3D" id="1.10.510.10">
    <property type="entry name" value="Transferase(Phosphotransferase) domain 1"/>
    <property type="match status" value="1"/>
</dbReference>
<dbReference type="EMBL" id="JAHRIO010053914">
    <property type="protein sequence ID" value="MEQ2176484.1"/>
    <property type="molecule type" value="Genomic_DNA"/>
</dbReference>
<comment type="similarity">
    <text evidence="1">Belongs to the protein kinase superfamily. CAMK Ser/Thr protein kinase family.</text>
</comment>
<keyword evidence="4" id="KW-0547">Nucleotide-binding</keyword>
<dbReference type="PROSITE" id="PS50011">
    <property type="entry name" value="PROTEIN_KINASE_DOM"/>
    <property type="match status" value="1"/>
</dbReference>
<dbReference type="Pfam" id="PF00069">
    <property type="entry name" value="Pkinase"/>
    <property type="match status" value="1"/>
</dbReference>
<protein>
    <recommendedName>
        <fullName evidence="7">Protein kinase domain-containing protein</fullName>
    </recommendedName>
</protein>
<accession>A0ABV0NYF1</accession>
<keyword evidence="2" id="KW-0723">Serine/threonine-protein kinase</keyword>
<dbReference type="SUPFAM" id="SSF56112">
    <property type="entry name" value="Protein kinase-like (PK-like)"/>
    <property type="match status" value="1"/>
</dbReference>
<sequence length="112" mass="13005">SNLSVSDSLSGYAPFHESFSENSVKEQIIRGEFTMVPSKWRRVSNQAKDVVRKLLVVDPTQRMSVDEALQHPWLQVGELQMHHQSHVLSRKPERSPSWFSTTMYRLKESVHQ</sequence>
<organism evidence="8 9">
    <name type="scientific">Goodea atripinnis</name>
    <dbReference type="NCBI Taxonomy" id="208336"/>
    <lineage>
        <taxon>Eukaryota</taxon>
        <taxon>Metazoa</taxon>
        <taxon>Chordata</taxon>
        <taxon>Craniata</taxon>
        <taxon>Vertebrata</taxon>
        <taxon>Euteleostomi</taxon>
        <taxon>Actinopterygii</taxon>
        <taxon>Neopterygii</taxon>
        <taxon>Teleostei</taxon>
        <taxon>Neoteleostei</taxon>
        <taxon>Acanthomorphata</taxon>
        <taxon>Ovalentaria</taxon>
        <taxon>Atherinomorphae</taxon>
        <taxon>Cyprinodontiformes</taxon>
        <taxon>Goodeidae</taxon>
        <taxon>Goodea</taxon>
    </lineage>
</organism>
<reference evidence="8 9" key="1">
    <citation type="submission" date="2021-06" db="EMBL/GenBank/DDBJ databases">
        <authorList>
            <person name="Palmer J.M."/>
        </authorList>
    </citation>
    <scope>NUCLEOTIDE SEQUENCE [LARGE SCALE GENOMIC DNA]</scope>
    <source>
        <strain evidence="8 9">GA_2019</strain>
        <tissue evidence="8">Muscle</tissue>
    </source>
</reference>
<dbReference type="InterPro" id="IPR050205">
    <property type="entry name" value="CDPK_Ser/Thr_kinases"/>
</dbReference>
<keyword evidence="5" id="KW-0418">Kinase</keyword>
<feature type="domain" description="Protein kinase" evidence="7">
    <location>
        <begin position="1"/>
        <end position="74"/>
    </location>
</feature>
<evidence type="ECO:0000256" key="6">
    <source>
        <dbReference type="ARBA" id="ARBA00022840"/>
    </source>
</evidence>
<name>A0ABV0NYF1_9TELE</name>
<evidence type="ECO:0000256" key="4">
    <source>
        <dbReference type="ARBA" id="ARBA00022741"/>
    </source>
</evidence>
<evidence type="ECO:0000313" key="8">
    <source>
        <dbReference type="EMBL" id="MEQ2176484.1"/>
    </source>
</evidence>
<evidence type="ECO:0000313" key="9">
    <source>
        <dbReference type="Proteomes" id="UP001476798"/>
    </source>
</evidence>